<accession>A0A543I3W8</accession>
<evidence type="ECO:0000256" key="1">
    <source>
        <dbReference type="ARBA" id="ARBA00010751"/>
    </source>
</evidence>
<dbReference type="InterPro" id="IPR035439">
    <property type="entry name" value="UPF0145_dom_sf"/>
</dbReference>
<proteinExistence type="inferred from homology"/>
<dbReference type="OrthoDB" id="9796448at2"/>
<protein>
    <recommendedName>
        <fullName evidence="2">UPF0145 protein FB466_0086</fullName>
    </recommendedName>
</protein>
<gene>
    <name evidence="3" type="ORF">FB466_0086</name>
</gene>
<organism evidence="3 4">
    <name type="scientific">Klugiella xanthotipulae</name>
    <dbReference type="NCBI Taxonomy" id="244735"/>
    <lineage>
        <taxon>Bacteria</taxon>
        <taxon>Bacillati</taxon>
        <taxon>Actinomycetota</taxon>
        <taxon>Actinomycetes</taxon>
        <taxon>Micrococcales</taxon>
        <taxon>Microbacteriaceae</taxon>
        <taxon>Klugiella</taxon>
    </lineage>
</organism>
<keyword evidence="4" id="KW-1185">Reference proteome</keyword>
<evidence type="ECO:0000313" key="3">
    <source>
        <dbReference type="EMBL" id="TQM65292.1"/>
    </source>
</evidence>
<dbReference type="Proteomes" id="UP000318331">
    <property type="component" value="Unassembled WGS sequence"/>
</dbReference>
<comment type="similarity">
    <text evidence="1 2">Belongs to the UPF0145 family.</text>
</comment>
<dbReference type="RefSeq" id="WP_141914975.1">
    <property type="nucleotide sequence ID" value="NZ_BAAAYS010000013.1"/>
</dbReference>
<dbReference type="Pfam" id="PF01906">
    <property type="entry name" value="YbjQ_1"/>
    <property type="match status" value="1"/>
</dbReference>
<dbReference type="PANTHER" id="PTHR34068:SF2">
    <property type="entry name" value="UPF0145 PROTEIN SCO3412"/>
    <property type="match status" value="1"/>
</dbReference>
<dbReference type="SUPFAM" id="SSF117782">
    <property type="entry name" value="YbjQ-like"/>
    <property type="match status" value="1"/>
</dbReference>
<dbReference type="AlphaFoldDB" id="A0A543I3W8"/>
<dbReference type="PANTHER" id="PTHR34068">
    <property type="entry name" value="UPF0145 PROTEIN YBJQ"/>
    <property type="match status" value="1"/>
</dbReference>
<name>A0A543I3W8_9MICO</name>
<evidence type="ECO:0000256" key="2">
    <source>
        <dbReference type="HAMAP-Rule" id="MF_00338"/>
    </source>
</evidence>
<comment type="caution">
    <text evidence="3">The sequence shown here is derived from an EMBL/GenBank/DDBJ whole genome shotgun (WGS) entry which is preliminary data.</text>
</comment>
<dbReference type="InterPro" id="IPR002765">
    <property type="entry name" value="UPF0145_YbjQ-like"/>
</dbReference>
<sequence>MMIVTTNDIPGYRIESVLGEVMGLTVRTRDAGSRFVAGFRAIGGGELPELTKSLYEGRQEVMQRMVAEALNRGANAVVATRFDTSAMDQLGTEVCAVGTAVIIRPLAVGEPGSTQQSEAHAAQLGHPQG</sequence>
<reference evidence="3 4" key="1">
    <citation type="submission" date="2019-06" db="EMBL/GenBank/DDBJ databases">
        <title>Sequencing the genomes of 1000 actinobacteria strains.</title>
        <authorList>
            <person name="Klenk H.-P."/>
        </authorList>
    </citation>
    <scope>NUCLEOTIDE SEQUENCE [LARGE SCALE GENOMIC DNA]</scope>
    <source>
        <strain evidence="3 4">DSM 18031</strain>
    </source>
</reference>
<evidence type="ECO:0000313" key="4">
    <source>
        <dbReference type="Proteomes" id="UP000318331"/>
    </source>
</evidence>
<dbReference type="HAMAP" id="MF_00338">
    <property type="entry name" value="UPF0145"/>
    <property type="match status" value="1"/>
</dbReference>
<dbReference type="Gene3D" id="3.30.110.70">
    <property type="entry name" value="Hypothetical protein apc22750. Chain B"/>
    <property type="match status" value="1"/>
</dbReference>
<dbReference type="EMBL" id="VFPN01000001">
    <property type="protein sequence ID" value="TQM65292.1"/>
    <property type="molecule type" value="Genomic_DNA"/>
</dbReference>